<protein>
    <recommendedName>
        <fullName evidence="5">Pentatricopeptide repeat-containing protein</fullName>
    </recommendedName>
</protein>
<dbReference type="EMBL" id="JACMSC010000018">
    <property type="protein sequence ID" value="KAG6476221.1"/>
    <property type="molecule type" value="Genomic_DNA"/>
</dbReference>
<feature type="repeat" description="PPR" evidence="2">
    <location>
        <begin position="202"/>
        <end position="236"/>
    </location>
</feature>
<dbReference type="GO" id="GO:0003723">
    <property type="term" value="F:RNA binding"/>
    <property type="evidence" value="ECO:0007669"/>
    <property type="project" value="InterPro"/>
</dbReference>
<dbReference type="NCBIfam" id="TIGR00756">
    <property type="entry name" value="PPR"/>
    <property type="match status" value="1"/>
</dbReference>
<sequence>MNHWIRSRKTLDFTRHPLISRIPRNPLTRSSISSRTPLTQTLSHALSIQILSGELLRKPLLRTPLHRTNLISRPLPRRAHHRARQCRRLLHGVDAEAHRGGQMHQHATKCKACDKTVYLVEKLTADEIIFHKSCLSAIIAKEPSRSMVDACEHLPGGREVHCNAIKTRQIDSVLHATLVDFYTKCGELKSAVMLHDECQVKSSTIWSIMMWSLIQNGEFSEAFNMFERMQKSVIKPCKDALRALVAAYTNLGALLLGRGVHNLM</sequence>
<dbReference type="PANTHER" id="PTHR47926:SF347">
    <property type="entry name" value="PENTATRICOPEPTIDE REPEAT-CONTAINING PROTEIN"/>
    <property type="match status" value="1"/>
</dbReference>
<dbReference type="GO" id="GO:0009451">
    <property type="term" value="P:RNA modification"/>
    <property type="evidence" value="ECO:0007669"/>
    <property type="project" value="InterPro"/>
</dbReference>
<dbReference type="InterPro" id="IPR046960">
    <property type="entry name" value="PPR_At4g14850-like_plant"/>
</dbReference>
<name>A0A8J5KBH0_ZINOF</name>
<evidence type="ECO:0000313" key="3">
    <source>
        <dbReference type="EMBL" id="KAG6476221.1"/>
    </source>
</evidence>
<dbReference type="InterPro" id="IPR011990">
    <property type="entry name" value="TPR-like_helical_dom_sf"/>
</dbReference>
<accession>A0A8J5KBH0</accession>
<keyword evidence="4" id="KW-1185">Reference proteome</keyword>
<dbReference type="Proteomes" id="UP000734854">
    <property type="component" value="Unassembled WGS sequence"/>
</dbReference>
<dbReference type="PROSITE" id="PS51375">
    <property type="entry name" value="PPR"/>
    <property type="match status" value="1"/>
</dbReference>
<comment type="caution">
    <text evidence="3">The sequence shown here is derived from an EMBL/GenBank/DDBJ whole genome shotgun (WGS) entry which is preliminary data.</text>
</comment>
<proteinExistence type="predicted"/>
<reference evidence="3 4" key="1">
    <citation type="submission" date="2020-08" db="EMBL/GenBank/DDBJ databases">
        <title>Plant Genome Project.</title>
        <authorList>
            <person name="Zhang R.-G."/>
        </authorList>
    </citation>
    <scope>NUCLEOTIDE SEQUENCE [LARGE SCALE GENOMIC DNA]</scope>
    <source>
        <tissue evidence="3">Rhizome</tissue>
    </source>
</reference>
<dbReference type="Gene3D" id="2.10.110.10">
    <property type="entry name" value="Cysteine Rich Protein"/>
    <property type="match status" value="1"/>
</dbReference>
<gene>
    <name evidence="3" type="ORF">ZIOFF_065459</name>
</gene>
<evidence type="ECO:0000256" key="2">
    <source>
        <dbReference type="PROSITE-ProRule" id="PRU00708"/>
    </source>
</evidence>
<dbReference type="PANTHER" id="PTHR47926">
    <property type="entry name" value="PENTATRICOPEPTIDE REPEAT-CONTAINING PROTEIN"/>
    <property type="match status" value="1"/>
</dbReference>
<dbReference type="Pfam" id="PF01535">
    <property type="entry name" value="PPR"/>
    <property type="match status" value="1"/>
</dbReference>
<evidence type="ECO:0000256" key="1">
    <source>
        <dbReference type="ARBA" id="ARBA00022737"/>
    </source>
</evidence>
<dbReference type="Gene3D" id="1.25.40.10">
    <property type="entry name" value="Tetratricopeptide repeat domain"/>
    <property type="match status" value="1"/>
</dbReference>
<organism evidence="3 4">
    <name type="scientific">Zingiber officinale</name>
    <name type="common">Ginger</name>
    <name type="synonym">Amomum zingiber</name>
    <dbReference type="NCBI Taxonomy" id="94328"/>
    <lineage>
        <taxon>Eukaryota</taxon>
        <taxon>Viridiplantae</taxon>
        <taxon>Streptophyta</taxon>
        <taxon>Embryophyta</taxon>
        <taxon>Tracheophyta</taxon>
        <taxon>Spermatophyta</taxon>
        <taxon>Magnoliopsida</taxon>
        <taxon>Liliopsida</taxon>
        <taxon>Zingiberales</taxon>
        <taxon>Zingiberaceae</taxon>
        <taxon>Zingiber</taxon>
    </lineage>
</organism>
<dbReference type="SUPFAM" id="SSF57716">
    <property type="entry name" value="Glucocorticoid receptor-like (DNA-binding domain)"/>
    <property type="match status" value="1"/>
</dbReference>
<evidence type="ECO:0000313" key="4">
    <source>
        <dbReference type="Proteomes" id="UP000734854"/>
    </source>
</evidence>
<dbReference type="AlphaFoldDB" id="A0A8J5KBH0"/>
<keyword evidence="1" id="KW-0677">Repeat</keyword>
<evidence type="ECO:0008006" key="5">
    <source>
        <dbReference type="Google" id="ProtNLM"/>
    </source>
</evidence>
<dbReference type="InterPro" id="IPR002885">
    <property type="entry name" value="PPR_rpt"/>
</dbReference>